<name>A0A1E8CJX7_9GAMM</name>
<dbReference type="PROSITE" id="PS50887">
    <property type="entry name" value="GGDEF"/>
    <property type="match status" value="1"/>
</dbReference>
<sequence length="286" mass="30547">MALGLVSSGINTGGFEGPTILMAPMLPVLALLLIGTRAGLIACAVVILILSVLFVAEVNGLISPNPQSAEAQLVTRFIALLATVLVCSLVAWEFARMNHAMLGVMSGQALTDHLTGLKNRRALEESMAKELRRARRSKGWVSLIICDVDHFKHYNDFHGHSAGDTCLIAVANVLKAAARRPHDLVCRYGGEEFVALLPDTRPNGAYRVAEAMRAGLESQKIPYRDQDSDCVTLTLGVVSVAGADIDDMESLLDTADQALYAGKEEGRNRVIAVNLSEGAVVADVNA</sequence>
<comment type="cofactor">
    <cofactor evidence="1">
        <name>Mg(2+)</name>
        <dbReference type="ChEBI" id="CHEBI:18420"/>
    </cofactor>
</comment>
<dbReference type="InterPro" id="IPR000489">
    <property type="entry name" value="Pterin-binding_dom"/>
</dbReference>
<feature type="transmembrane region" description="Helical" evidence="4">
    <location>
        <begin position="74"/>
        <end position="95"/>
    </location>
</feature>
<evidence type="ECO:0000313" key="8">
    <source>
        <dbReference type="Proteomes" id="UP000175669"/>
    </source>
</evidence>
<dbReference type="FunFam" id="3.30.70.270:FF:000001">
    <property type="entry name" value="Diguanylate cyclase domain protein"/>
    <property type="match status" value="1"/>
</dbReference>
<keyword evidence="8" id="KW-1185">Reference proteome</keyword>
<dbReference type="CDD" id="cd01949">
    <property type="entry name" value="GGDEF"/>
    <property type="match status" value="1"/>
</dbReference>
<evidence type="ECO:0000259" key="5">
    <source>
        <dbReference type="PROSITE" id="PS50887"/>
    </source>
</evidence>
<dbReference type="GO" id="GO:1902201">
    <property type="term" value="P:negative regulation of bacterial-type flagellum-dependent cell motility"/>
    <property type="evidence" value="ECO:0007669"/>
    <property type="project" value="TreeGrafter"/>
</dbReference>
<dbReference type="Pfam" id="PF00990">
    <property type="entry name" value="GGDEF"/>
    <property type="match status" value="1"/>
</dbReference>
<dbReference type="NCBIfam" id="TIGR00254">
    <property type="entry name" value="GGDEF"/>
    <property type="match status" value="1"/>
</dbReference>
<feature type="domain" description="Pterin-binding" evidence="6">
    <location>
        <begin position="232"/>
        <end position="286"/>
    </location>
</feature>
<evidence type="ECO:0000256" key="4">
    <source>
        <dbReference type="SAM" id="Phobius"/>
    </source>
</evidence>
<evidence type="ECO:0000259" key="6">
    <source>
        <dbReference type="PROSITE" id="PS50972"/>
    </source>
</evidence>
<keyword evidence="4" id="KW-0472">Membrane</keyword>
<dbReference type="GO" id="GO:0052621">
    <property type="term" value="F:diguanylate cyclase activity"/>
    <property type="evidence" value="ECO:0007669"/>
    <property type="project" value="UniProtKB-EC"/>
</dbReference>
<dbReference type="PANTHER" id="PTHR45138:SF9">
    <property type="entry name" value="DIGUANYLATE CYCLASE DGCM-RELATED"/>
    <property type="match status" value="1"/>
</dbReference>
<keyword evidence="4" id="KW-0812">Transmembrane</keyword>
<protein>
    <recommendedName>
        <fullName evidence="2">diguanylate cyclase</fullName>
        <ecNumber evidence="2">2.7.7.65</ecNumber>
    </recommendedName>
</protein>
<dbReference type="RefSeq" id="WP_245730769.1">
    <property type="nucleotide sequence ID" value="NZ_MASR01000001.1"/>
</dbReference>
<dbReference type="SMART" id="SM00267">
    <property type="entry name" value="GGDEF"/>
    <property type="match status" value="1"/>
</dbReference>
<dbReference type="GO" id="GO:0042558">
    <property type="term" value="P:pteridine-containing compound metabolic process"/>
    <property type="evidence" value="ECO:0007669"/>
    <property type="project" value="InterPro"/>
</dbReference>
<dbReference type="AlphaFoldDB" id="A0A1E8CJX7"/>
<gene>
    <name evidence="7" type="ORF">PHACT_06150</name>
</gene>
<dbReference type="GO" id="GO:0005886">
    <property type="term" value="C:plasma membrane"/>
    <property type="evidence" value="ECO:0007669"/>
    <property type="project" value="TreeGrafter"/>
</dbReference>
<dbReference type="SUPFAM" id="SSF55073">
    <property type="entry name" value="Nucleotide cyclase"/>
    <property type="match status" value="1"/>
</dbReference>
<comment type="catalytic activity">
    <reaction evidence="3">
        <text>2 GTP = 3',3'-c-di-GMP + 2 diphosphate</text>
        <dbReference type="Rhea" id="RHEA:24898"/>
        <dbReference type="ChEBI" id="CHEBI:33019"/>
        <dbReference type="ChEBI" id="CHEBI:37565"/>
        <dbReference type="ChEBI" id="CHEBI:58805"/>
        <dbReference type="EC" id="2.7.7.65"/>
    </reaction>
</comment>
<dbReference type="InterPro" id="IPR000160">
    <property type="entry name" value="GGDEF_dom"/>
</dbReference>
<keyword evidence="4" id="KW-1133">Transmembrane helix</keyword>
<dbReference type="Proteomes" id="UP000175669">
    <property type="component" value="Unassembled WGS sequence"/>
</dbReference>
<dbReference type="GO" id="GO:0043709">
    <property type="term" value="P:cell adhesion involved in single-species biofilm formation"/>
    <property type="evidence" value="ECO:0007669"/>
    <property type="project" value="TreeGrafter"/>
</dbReference>
<dbReference type="InterPro" id="IPR043128">
    <property type="entry name" value="Rev_trsase/Diguanyl_cyclase"/>
</dbReference>
<evidence type="ECO:0000256" key="2">
    <source>
        <dbReference type="ARBA" id="ARBA00012528"/>
    </source>
</evidence>
<dbReference type="InterPro" id="IPR029787">
    <property type="entry name" value="Nucleotide_cyclase"/>
</dbReference>
<accession>A0A1E8CJX7</accession>
<comment type="caution">
    <text evidence="7">The sequence shown here is derived from an EMBL/GenBank/DDBJ whole genome shotgun (WGS) entry which is preliminary data.</text>
</comment>
<dbReference type="EC" id="2.7.7.65" evidence="2"/>
<dbReference type="Gene3D" id="3.30.70.270">
    <property type="match status" value="1"/>
</dbReference>
<dbReference type="STRING" id="1524254.PHACT_06150"/>
<feature type="transmembrane region" description="Helical" evidence="4">
    <location>
        <begin position="41"/>
        <end position="62"/>
    </location>
</feature>
<evidence type="ECO:0000313" key="7">
    <source>
        <dbReference type="EMBL" id="OFE12770.1"/>
    </source>
</evidence>
<dbReference type="PANTHER" id="PTHR45138">
    <property type="entry name" value="REGULATORY COMPONENTS OF SENSORY TRANSDUCTION SYSTEM"/>
    <property type="match status" value="1"/>
</dbReference>
<dbReference type="InterPro" id="IPR050469">
    <property type="entry name" value="Diguanylate_Cyclase"/>
</dbReference>
<reference evidence="8" key="1">
    <citation type="submission" date="2016-07" db="EMBL/GenBank/DDBJ databases">
        <authorList>
            <person name="Florea S."/>
            <person name="Webb J.S."/>
            <person name="Jaromczyk J."/>
            <person name="Schardl C.L."/>
        </authorList>
    </citation>
    <scope>NUCLEOTIDE SEQUENCE [LARGE SCALE GENOMIC DNA]</scope>
    <source>
        <strain evidence="8">KCTC 42131</strain>
    </source>
</reference>
<dbReference type="PROSITE" id="PS50972">
    <property type="entry name" value="PTERIN_BINDING"/>
    <property type="match status" value="1"/>
</dbReference>
<proteinExistence type="predicted"/>
<feature type="transmembrane region" description="Helical" evidence="4">
    <location>
        <begin position="15"/>
        <end position="34"/>
    </location>
</feature>
<evidence type="ECO:0000256" key="3">
    <source>
        <dbReference type="ARBA" id="ARBA00034247"/>
    </source>
</evidence>
<feature type="domain" description="GGDEF" evidence="5">
    <location>
        <begin position="139"/>
        <end position="275"/>
    </location>
</feature>
<organism evidence="7 8">
    <name type="scientific">Pseudohongiella acticola</name>
    <dbReference type="NCBI Taxonomy" id="1524254"/>
    <lineage>
        <taxon>Bacteria</taxon>
        <taxon>Pseudomonadati</taxon>
        <taxon>Pseudomonadota</taxon>
        <taxon>Gammaproteobacteria</taxon>
        <taxon>Pseudomonadales</taxon>
        <taxon>Pseudohongiellaceae</taxon>
        <taxon>Pseudohongiella</taxon>
    </lineage>
</organism>
<evidence type="ECO:0000256" key="1">
    <source>
        <dbReference type="ARBA" id="ARBA00001946"/>
    </source>
</evidence>
<dbReference type="EMBL" id="MASR01000001">
    <property type="protein sequence ID" value="OFE12770.1"/>
    <property type="molecule type" value="Genomic_DNA"/>
</dbReference>